<dbReference type="STRING" id="1140003.OMY_01249"/>
<name>S0KQB3_9ENTE</name>
<dbReference type="PROSITE" id="PS50977">
    <property type="entry name" value="HTH_TETR_2"/>
    <property type="match status" value="1"/>
</dbReference>
<dbReference type="Proteomes" id="UP000015961">
    <property type="component" value="Unassembled WGS sequence"/>
</dbReference>
<dbReference type="InterPro" id="IPR001647">
    <property type="entry name" value="HTH_TetR"/>
</dbReference>
<keyword evidence="1 2" id="KW-0238">DNA-binding</keyword>
<evidence type="ECO:0000313" key="4">
    <source>
        <dbReference type="EMBL" id="EOT83706.1"/>
    </source>
</evidence>
<reference evidence="4 5" key="1">
    <citation type="submission" date="2013-03" db="EMBL/GenBank/DDBJ databases">
        <title>The Genome Sequence of Enterococcus sulfureus ATCC_49903 (PacBio/Illumina hybrid assembly).</title>
        <authorList>
            <consortium name="The Broad Institute Genomics Platform"/>
            <consortium name="The Broad Institute Genome Sequencing Center for Infectious Disease"/>
            <person name="Earl A."/>
            <person name="Russ C."/>
            <person name="Gilmore M."/>
            <person name="Surin D."/>
            <person name="Walker B."/>
            <person name="Young S."/>
            <person name="Zeng Q."/>
            <person name="Gargeya S."/>
            <person name="Fitzgerald M."/>
            <person name="Haas B."/>
            <person name="Abouelleil A."/>
            <person name="Allen A.W."/>
            <person name="Alvarado L."/>
            <person name="Arachchi H.M."/>
            <person name="Berlin A.M."/>
            <person name="Chapman S.B."/>
            <person name="Gainer-Dewar J."/>
            <person name="Goldberg J."/>
            <person name="Griggs A."/>
            <person name="Gujja S."/>
            <person name="Hansen M."/>
            <person name="Howarth C."/>
            <person name="Imamovic A."/>
            <person name="Ireland A."/>
            <person name="Larimer J."/>
            <person name="McCowan C."/>
            <person name="Murphy C."/>
            <person name="Pearson M."/>
            <person name="Poon T.W."/>
            <person name="Priest M."/>
            <person name="Roberts A."/>
            <person name="Saif S."/>
            <person name="Shea T."/>
            <person name="Sisk P."/>
            <person name="Sykes S."/>
            <person name="Wortman J."/>
            <person name="Nusbaum C."/>
            <person name="Birren B."/>
        </authorList>
    </citation>
    <scope>NUCLEOTIDE SEQUENCE [LARGE SCALE GENOMIC DNA]</scope>
    <source>
        <strain evidence="4 5">ATCC 49903</strain>
    </source>
</reference>
<feature type="DNA-binding region" description="H-T-H motif" evidence="2">
    <location>
        <begin position="30"/>
        <end position="49"/>
    </location>
</feature>
<dbReference type="SUPFAM" id="SSF46689">
    <property type="entry name" value="Homeodomain-like"/>
    <property type="match status" value="1"/>
</dbReference>
<dbReference type="eggNOG" id="COG1309">
    <property type="taxonomic scope" value="Bacteria"/>
</dbReference>
<dbReference type="Pfam" id="PF14278">
    <property type="entry name" value="TetR_C_8"/>
    <property type="match status" value="1"/>
</dbReference>
<dbReference type="InterPro" id="IPR039532">
    <property type="entry name" value="TetR_C_Firmicutes"/>
</dbReference>
<dbReference type="GO" id="GO:0003677">
    <property type="term" value="F:DNA binding"/>
    <property type="evidence" value="ECO:0007669"/>
    <property type="project" value="UniProtKB-UniRule"/>
</dbReference>
<dbReference type="EMBL" id="ASWO01000005">
    <property type="protein sequence ID" value="EOT83706.1"/>
    <property type="molecule type" value="Genomic_DNA"/>
</dbReference>
<evidence type="ECO:0000259" key="3">
    <source>
        <dbReference type="PROSITE" id="PS50977"/>
    </source>
</evidence>
<dbReference type="Gene3D" id="1.10.357.10">
    <property type="entry name" value="Tetracycline Repressor, domain 2"/>
    <property type="match status" value="1"/>
</dbReference>
<sequence>MSVAKKHNAQVKLYEALIELSKMKPIREIQVSELCRKAQVNRSTFYHYYEDIHHLIKKETTETLAQLMNILKDKRLDPTRINVTDEETIFVDYQTVLLILKEVKAEHRLFPVLLQDHNDSAFYFHAKQTLYDLLAYLLERHLEEFASLFEDIPQAYINIILFDVQAESILYWIKTGMNESPAKIAQLLLTYNKMGPLRTIASLNND</sequence>
<dbReference type="AlphaFoldDB" id="S0KQB3"/>
<dbReference type="PANTHER" id="PTHR43479">
    <property type="entry name" value="ACREF/ENVCD OPERON REPRESSOR-RELATED"/>
    <property type="match status" value="1"/>
</dbReference>
<accession>S0KQB3</accession>
<evidence type="ECO:0000256" key="1">
    <source>
        <dbReference type="ARBA" id="ARBA00023125"/>
    </source>
</evidence>
<comment type="caution">
    <text evidence="4">The sequence shown here is derived from an EMBL/GenBank/DDBJ whole genome shotgun (WGS) entry which is preliminary data.</text>
</comment>
<protein>
    <recommendedName>
        <fullName evidence="3">HTH tetR-type domain-containing protein</fullName>
    </recommendedName>
</protein>
<organism evidence="4 5">
    <name type="scientific">Enterococcus sulfureus ATCC 49903</name>
    <dbReference type="NCBI Taxonomy" id="1140003"/>
    <lineage>
        <taxon>Bacteria</taxon>
        <taxon>Bacillati</taxon>
        <taxon>Bacillota</taxon>
        <taxon>Bacilli</taxon>
        <taxon>Lactobacillales</taxon>
        <taxon>Enterococcaceae</taxon>
        <taxon>Enterococcus</taxon>
    </lineage>
</organism>
<gene>
    <name evidence="4" type="ORF">I573_01431</name>
</gene>
<evidence type="ECO:0000313" key="5">
    <source>
        <dbReference type="Proteomes" id="UP000015961"/>
    </source>
</evidence>
<dbReference type="OrthoDB" id="9810250at2"/>
<feature type="domain" description="HTH tetR-type" evidence="3">
    <location>
        <begin position="7"/>
        <end position="67"/>
    </location>
</feature>
<evidence type="ECO:0000256" key="2">
    <source>
        <dbReference type="PROSITE-ProRule" id="PRU00335"/>
    </source>
</evidence>
<dbReference type="PATRIC" id="fig|1140003.3.peg.1205"/>
<dbReference type="InterPro" id="IPR050624">
    <property type="entry name" value="HTH-type_Tx_Regulator"/>
</dbReference>
<keyword evidence="5" id="KW-1185">Reference proteome</keyword>
<dbReference type="PANTHER" id="PTHR43479:SF11">
    <property type="entry name" value="ACREF_ENVCD OPERON REPRESSOR-RELATED"/>
    <property type="match status" value="1"/>
</dbReference>
<proteinExistence type="predicted"/>
<dbReference type="RefSeq" id="WP_016185701.1">
    <property type="nucleotide sequence ID" value="NZ_ASWO01000005.1"/>
</dbReference>
<dbReference type="InterPro" id="IPR009057">
    <property type="entry name" value="Homeodomain-like_sf"/>
</dbReference>